<proteinExistence type="predicted"/>
<organism evidence="1 2">
    <name type="scientific">Tateyamaria armeniaca</name>
    <dbReference type="NCBI Taxonomy" id="2518930"/>
    <lineage>
        <taxon>Bacteria</taxon>
        <taxon>Pseudomonadati</taxon>
        <taxon>Pseudomonadota</taxon>
        <taxon>Alphaproteobacteria</taxon>
        <taxon>Rhodobacterales</taxon>
        <taxon>Roseobacteraceae</taxon>
        <taxon>Tateyamaria</taxon>
    </lineage>
</organism>
<comment type="caution">
    <text evidence="1">The sequence shown here is derived from an EMBL/GenBank/DDBJ whole genome shotgun (WGS) entry which is preliminary data.</text>
</comment>
<dbReference type="EMBL" id="JBHDIY010000002">
    <property type="protein sequence ID" value="MFL4469065.1"/>
    <property type="molecule type" value="Genomic_DNA"/>
</dbReference>
<gene>
    <name evidence="1" type="ORF">ACERZ8_03990</name>
</gene>
<evidence type="ECO:0000313" key="1">
    <source>
        <dbReference type="EMBL" id="MFL4469065.1"/>
    </source>
</evidence>
<sequence length="54" mass="5822">MRILSLILTALLVVRAAARIDTENSCATGLATDSKRGSVASPHLMKWHNHPIAL</sequence>
<reference evidence="1 2" key="1">
    <citation type="submission" date="2024-08" db="EMBL/GenBank/DDBJ databases">
        <title>Tateyamaria sp. nov., isolated from marine algae.</title>
        <authorList>
            <person name="Choi B.J."/>
            <person name="Kim J.M."/>
            <person name="Lee J.K."/>
            <person name="Choi D.G."/>
            <person name="Bayburt H."/>
            <person name="Baek J.H."/>
            <person name="Han D.M."/>
            <person name="Jeon C.O."/>
        </authorList>
    </citation>
    <scope>NUCLEOTIDE SEQUENCE [LARGE SCALE GENOMIC DNA]</scope>
    <source>
        <strain evidence="1 2">KMU-156</strain>
    </source>
</reference>
<name>A0ABW8UPL5_9RHOB</name>
<keyword evidence="2" id="KW-1185">Reference proteome</keyword>
<accession>A0ABW8UPL5</accession>
<dbReference type="RefSeq" id="WP_407590829.1">
    <property type="nucleotide sequence ID" value="NZ_JBHDIY010000002.1"/>
</dbReference>
<evidence type="ECO:0000313" key="2">
    <source>
        <dbReference type="Proteomes" id="UP001627408"/>
    </source>
</evidence>
<dbReference type="Proteomes" id="UP001627408">
    <property type="component" value="Unassembled WGS sequence"/>
</dbReference>
<protein>
    <submittedName>
        <fullName evidence="1">Uncharacterized protein</fullName>
    </submittedName>
</protein>